<dbReference type="GO" id="GO:0008569">
    <property type="term" value="F:minus-end-directed microtubule motor activity"/>
    <property type="evidence" value="ECO:0007669"/>
    <property type="project" value="InterPro"/>
</dbReference>
<dbReference type="Pfam" id="PF12781">
    <property type="entry name" value="AAA_9"/>
    <property type="match status" value="1"/>
</dbReference>
<dbReference type="Pfam" id="PF03028">
    <property type="entry name" value="Dynein_heavy"/>
    <property type="match status" value="1"/>
</dbReference>
<evidence type="ECO:0000256" key="5">
    <source>
        <dbReference type="ARBA" id="ARBA00022737"/>
    </source>
</evidence>
<evidence type="ECO:0000256" key="10">
    <source>
        <dbReference type="ARBA" id="ARBA00023069"/>
    </source>
</evidence>
<dbReference type="Gene3D" id="1.10.8.1220">
    <property type="match status" value="1"/>
</dbReference>
<evidence type="ECO:0000256" key="7">
    <source>
        <dbReference type="ARBA" id="ARBA00022840"/>
    </source>
</evidence>
<dbReference type="GO" id="GO:0005524">
    <property type="term" value="F:ATP binding"/>
    <property type="evidence" value="ECO:0007669"/>
    <property type="project" value="UniProtKB-KW"/>
</dbReference>
<protein>
    <recommendedName>
        <fullName evidence="22">Dynein beta chain, ciliary</fullName>
    </recommendedName>
</protein>
<evidence type="ECO:0000259" key="19">
    <source>
        <dbReference type="Pfam" id="PF18199"/>
    </source>
</evidence>
<dbReference type="Gene3D" id="3.40.50.300">
    <property type="entry name" value="P-loop containing nucleotide triphosphate hydrolases"/>
    <property type="match status" value="2"/>
</dbReference>
<evidence type="ECO:0000256" key="3">
    <source>
        <dbReference type="ARBA" id="ARBA00022490"/>
    </source>
</evidence>
<feature type="coiled-coil region" evidence="14">
    <location>
        <begin position="90"/>
        <end position="145"/>
    </location>
</feature>
<dbReference type="InterPro" id="IPR035706">
    <property type="entry name" value="AAA_9"/>
</dbReference>
<evidence type="ECO:0000256" key="12">
    <source>
        <dbReference type="ARBA" id="ARBA00023212"/>
    </source>
</evidence>
<proteinExistence type="inferred from homology"/>
<dbReference type="Pfam" id="PF18198">
    <property type="entry name" value="AAA_lid_11"/>
    <property type="match status" value="1"/>
</dbReference>
<evidence type="ECO:0000313" key="21">
    <source>
        <dbReference type="Proteomes" id="UP001497623"/>
    </source>
</evidence>
<dbReference type="Proteomes" id="UP001497623">
    <property type="component" value="Unassembled WGS sequence"/>
</dbReference>
<organism evidence="20 21">
    <name type="scientific">Meganyctiphanes norvegica</name>
    <name type="common">Northern krill</name>
    <name type="synonym">Thysanopoda norvegica</name>
    <dbReference type="NCBI Taxonomy" id="48144"/>
    <lineage>
        <taxon>Eukaryota</taxon>
        <taxon>Metazoa</taxon>
        <taxon>Ecdysozoa</taxon>
        <taxon>Arthropoda</taxon>
        <taxon>Crustacea</taxon>
        <taxon>Multicrustacea</taxon>
        <taxon>Malacostraca</taxon>
        <taxon>Eumalacostraca</taxon>
        <taxon>Eucarida</taxon>
        <taxon>Euphausiacea</taxon>
        <taxon>Euphausiidae</taxon>
        <taxon>Meganyctiphanes</taxon>
    </lineage>
</organism>
<dbReference type="FunFam" id="1.10.8.720:FF:000002">
    <property type="entry name" value="Dynein heavy chain 9, axonemal"/>
    <property type="match status" value="1"/>
</dbReference>
<evidence type="ECO:0000259" key="16">
    <source>
        <dbReference type="Pfam" id="PF12777"/>
    </source>
</evidence>
<keyword evidence="11" id="KW-0505">Motor protein</keyword>
<dbReference type="FunFam" id="3.40.50.300:FF:000049">
    <property type="entry name" value="Dynein, axonemal, heavy chain 5"/>
    <property type="match status" value="1"/>
</dbReference>
<dbReference type="InterPro" id="IPR004273">
    <property type="entry name" value="Dynein_heavy_D6_P-loop"/>
</dbReference>
<evidence type="ECO:0000256" key="4">
    <source>
        <dbReference type="ARBA" id="ARBA00022701"/>
    </source>
</evidence>
<dbReference type="EMBL" id="CAXKWB010000547">
    <property type="protein sequence ID" value="CAL4061159.1"/>
    <property type="molecule type" value="Genomic_DNA"/>
</dbReference>
<keyword evidence="21" id="KW-1185">Reference proteome</keyword>
<comment type="subcellular location">
    <subcellularLocation>
        <location evidence="1">Cytoplasm</location>
        <location evidence="1">Cytoskeleton</location>
        <location evidence="1">Cilium axoneme</location>
    </subcellularLocation>
</comment>
<dbReference type="GO" id="GO:0045505">
    <property type="term" value="F:dynein intermediate chain binding"/>
    <property type="evidence" value="ECO:0007669"/>
    <property type="project" value="InterPro"/>
</dbReference>
<dbReference type="InterPro" id="IPR041228">
    <property type="entry name" value="Dynein_C"/>
</dbReference>
<keyword evidence="6" id="KW-0547">Nucleotide-binding</keyword>
<dbReference type="InterPro" id="IPR043160">
    <property type="entry name" value="Dynein_C_barrel"/>
</dbReference>
<dbReference type="Gene3D" id="1.20.920.20">
    <property type="match status" value="1"/>
</dbReference>
<evidence type="ECO:0000256" key="6">
    <source>
        <dbReference type="ARBA" id="ARBA00022741"/>
    </source>
</evidence>
<gene>
    <name evidence="20" type="ORF">MNOR_LOCUS1909</name>
</gene>
<name>A0AAV2PPQ7_MEGNR</name>
<dbReference type="GO" id="GO:0031514">
    <property type="term" value="C:motile cilium"/>
    <property type="evidence" value="ECO:0007669"/>
    <property type="project" value="UniProtKB-ARBA"/>
</dbReference>
<dbReference type="InterPro" id="IPR041658">
    <property type="entry name" value="AAA_lid_11"/>
</dbReference>
<evidence type="ECO:0008006" key="22">
    <source>
        <dbReference type="Google" id="ProtNLM"/>
    </source>
</evidence>
<dbReference type="InterPro" id="IPR026983">
    <property type="entry name" value="DHC"/>
</dbReference>
<dbReference type="InterPro" id="IPR024743">
    <property type="entry name" value="Dynein_HC_stalk"/>
</dbReference>
<dbReference type="PANTHER" id="PTHR45703:SF8">
    <property type="entry name" value="DYNEINS HEAVY CHAIN"/>
    <property type="match status" value="1"/>
</dbReference>
<feature type="domain" description="Dynein heavy chain C-terminal" evidence="19">
    <location>
        <begin position="997"/>
        <end position="1240"/>
    </location>
</feature>
<dbReference type="Gene3D" id="6.10.140.1060">
    <property type="match status" value="1"/>
</dbReference>
<feature type="domain" description="Dynein heavy chain ATP-binding dynein motor region" evidence="17">
    <location>
        <begin position="245"/>
        <end position="462"/>
    </location>
</feature>
<dbReference type="Gene3D" id="3.10.490.20">
    <property type="match status" value="1"/>
</dbReference>
<dbReference type="InterPro" id="IPR027417">
    <property type="entry name" value="P-loop_NTPase"/>
</dbReference>
<dbReference type="FunFam" id="1.20.1270.280:FF:000003">
    <property type="entry name" value="Dynein axonemal heavy chain 17"/>
    <property type="match status" value="1"/>
</dbReference>
<dbReference type="PANTHER" id="PTHR45703">
    <property type="entry name" value="DYNEIN HEAVY CHAIN"/>
    <property type="match status" value="1"/>
</dbReference>
<evidence type="ECO:0000256" key="1">
    <source>
        <dbReference type="ARBA" id="ARBA00004430"/>
    </source>
</evidence>
<dbReference type="GO" id="GO:0030286">
    <property type="term" value="C:dynein complex"/>
    <property type="evidence" value="ECO:0007669"/>
    <property type="project" value="UniProtKB-KW"/>
</dbReference>
<evidence type="ECO:0000256" key="8">
    <source>
        <dbReference type="ARBA" id="ARBA00023017"/>
    </source>
</evidence>
<dbReference type="GO" id="GO:0005930">
    <property type="term" value="C:axoneme"/>
    <property type="evidence" value="ECO:0007669"/>
    <property type="project" value="UniProtKB-SubCell"/>
</dbReference>
<evidence type="ECO:0000256" key="9">
    <source>
        <dbReference type="ARBA" id="ARBA00023054"/>
    </source>
</evidence>
<feature type="non-terminal residue" evidence="20">
    <location>
        <position position="1292"/>
    </location>
</feature>
<keyword evidence="8" id="KW-0243">Dynein</keyword>
<sequence>MVLLAKDGKIPKDRTWKAAKMTMAKVDQFLDSLINYNKENIHPDVIKAIHPYLADTEFDPEFIRTKSLAASGLCSWVINIIKFYEVYCDVEPKRRALEAANAELNAAQQRLNGIITKIKGLEEMLATLEEDLSKAKAEKKRCEDEANSTAHTIGLANRLVGGLASEKIRWGEAVAQMRNSEKTLPGDILLVSSFISYVGCFTKHYREELMDKMWMPALLKVTPPIPISHNLNPVKLLTDDATIARWNNEGLPSDRMSTENAIILTNSDRWPLIIDPQLQGIKWIKIKYGEALVVVRLDQKNCLETMEAAIVRGDTVLIENLEESLDPVLDPLVGKNLIKRGRALKIGDREIEYNPKFQLILHTKLANPHYKPELQAQCTLINFTVTRDGLEDQLLAEVVKAERPDLEETKYNLTKQQNDFMIELKQLEDDLLSRLSSAGGNFLGDTALVENLEHTKAMAQEIQEKVKEAKETSIMIDEARELYRPAAARASLLYFILNDLHKINPIYQFSLKAFRVVFQKAIERSEANDEVDIRVKALIDTITYSVFLYTTRGLFEKDKLIFAAQMTFQVLSAEGSINYNEMDLLLRFPVTPNIVSPVPFLTNHNWGAIRSLSQVDEFRNLDREIEGSQKRWRMYCECEAPEKEWRQYSEIIVSLIFVRASVRSEVRVTKQIPPFGGDKRGRGYIAQSSSEFQYDSLAGITAPAQTYAVLNFSTEPKMDVEQLGSQLGYTCDNRRLHNVSLGQGQEVVAEEALQIAGKEGHWVILQQVILRQKNKPQLTGYAASIYLQAQVIFAKVIYIVAESSPKPIFSRSKADKTILEISEPIKIFTGPKNKIVENKKHDTLEMCSKEAEFKSLLFSLCYFHACVAERRKFGAQGWNRPYPFNTGDLTISVNVLFNYLEANKTVPWEDLRYLFGEIMYGGHITDDWDRKLCISYLKEFIHPDQLDGELLLAPGFPSPPNMDYAGYHQYIDTALPQESPHLYGLHPNAEIGFLSMTSEHLFKTVFELQPRDMGASGGVVITREDKVKQSLDEILEKLPDPFRMAEITAKVEERTPYVVVAFQECERMNSLTVTIRDSLKELDLGFKGELKMTSAMEDLCGSLFLDQVPDTWSSRAYASTHGLTSWYADLMLRIKELETWVADFQVPPAVWLSGFFNPQSFLTAIMQSTARKNELPLDQMCLHCDVTKKNKEEFPRASGGGECIIGIMYTQKGTRSAGYRVSSELRQKNMRTHTPIVDPSRNSEKIWEKNQYSDGCPLTSASAREYFWSFGLIGNIPMIRILPDGVMVMMST</sequence>
<accession>A0AAV2PPQ7</accession>
<comment type="caution">
    <text evidence="20">The sequence shown here is derived from an EMBL/GenBank/DDBJ whole genome shotgun (WGS) entry which is preliminary data.</text>
</comment>
<evidence type="ECO:0000256" key="14">
    <source>
        <dbReference type="SAM" id="Coils"/>
    </source>
</evidence>
<keyword evidence="4" id="KW-0493">Microtubule</keyword>
<keyword evidence="10" id="KW-0969">Cilium</keyword>
<feature type="domain" description="Dynein heavy chain coiled coil stalk" evidence="16">
    <location>
        <begin position="1"/>
        <end position="217"/>
    </location>
</feature>
<keyword evidence="7" id="KW-0067">ATP-binding</keyword>
<keyword evidence="5" id="KW-0677">Repeat</keyword>
<dbReference type="Pfam" id="PF18199">
    <property type="entry name" value="Dynein_C"/>
    <property type="match status" value="1"/>
</dbReference>
<keyword evidence="9 14" id="KW-0175">Coiled coil</keyword>
<comment type="similarity">
    <text evidence="2">Belongs to the dynein heavy chain family.</text>
</comment>
<evidence type="ECO:0000313" key="20">
    <source>
        <dbReference type="EMBL" id="CAL4061159.1"/>
    </source>
</evidence>
<dbReference type="InterPro" id="IPR042219">
    <property type="entry name" value="AAA_lid_11_sf"/>
</dbReference>
<dbReference type="Gene3D" id="1.20.1270.280">
    <property type="match status" value="1"/>
</dbReference>
<dbReference type="GO" id="GO:0051959">
    <property type="term" value="F:dynein light intermediate chain binding"/>
    <property type="evidence" value="ECO:0007669"/>
    <property type="project" value="InterPro"/>
</dbReference>
<dbReference type="Pfam" id="PF12777">
    <property type="entry name" value="MT"/>
    <property type="match status" value="1"/>
</dbReference>
<evidence type="ECO:0000256" key="13">
    <source>
        <dbReference type="ARBA" id="ARBA00023273"/>
    </source>
</evidence>
<evidence type="ECO:0000259" key="15">
    <source>
        <dbReference type="Pfam" id="PF03028"/>
    </source>
</evidence>
<dbReference type="Gene3D" id="1.10.8.720">
    <property type="entry name" value="Region D6 of dynein motor"/>
    <property type="match status" value="1"/>
</dbReference>
<keyword evidence="13" id="KW-0966">Cell projection</keyword>
<evidence type="ECO:0000256" key="11">
    <source>
        <dbReference type="ARBA" id="ARBA00023175"/>
    </source>
</evidence>
<evidence type="ECO:0000259" key="17">
    <source>
        <dbReference type="Pfam" id="PF12781"/>
    </source>
</evidence>
<dbReference type="GO" id="GO:0007018">
    <property type="term" value="P:microtubule-based movement"/>
    <property type="evidence" value="ECO:0007669"/>
    <property type="project" value="InterPro"/>
</dbReference>
<evidence type="ECO:0000256" key="2">
    <source>
        <dbReference type="ARBA" id="ARBA00008887"/>
    </source>
</evidence>
<evidence type="ECO:0000259" key="18">
    <source>
        <dbReference type="Pfam" id="PF18198"/>
    </source>
</evidence>
<dbReference type="GO" id="GO:0005874">
    <property type="term" value="C:microtubule"/>
    <property type="evidence" value="ECO:0007669"/>
    <property type="project" value="UniProtKB-KW"/>
</dbReference>
<keyword evidence="12" id="KW-0206">Cytoskeleton</keyword>
<feature type="domain" description="Dynein heavy chain region D6 P-loop" evidence="15">
    <location>
        <begin position="709"/>
        <end position="784"/>
    </location>
</feature>
<feature type="domain" description="Dynein heavy chain AAA lid" evidence="18">
    <location>
        <begin position="853"/>
        <end position="989"/>
    </location>
</feature>
<keyword evidence="3" id="KW-0963">Cytoplasm</keyword>
<dbReference type="FunFam" id="1.10.8.1220:FF:000001">
    <property type="entry name" value="Dynein axonemal heavy chain 5"/>
    <property type="match status" value="1"/>
</dbReference>
<reference evidence="20 21" key="1">
    <citation type="submission" date="2024-05" db="EMBL/GenBank/DDBJ databases">
        <authorList>
            <person name="Wallberg A."/>
        </authorList>
    </citation>
    <scope>NUCLEOTIDE SEQUENCE [LARGE SCALE GENOMIC DNA]</scope>
</reference>